<comment type="caution">
    <text evidence="1">The sequence shown here is derived from an EMBL/GenBank/DDBJ whole genome shotgun (WGS) entry which is preliminary data.</text>
</comment>
<dbReference type="OrthoDB" id="206796at2759"/>
<dbReference type="Pfam" id="PF09778">
    <property type="entry name" value="Guanylate_cyc_2"/>
    <property type="match status" value="1"/>
</dbReference>
<dbReference type="Gene3D" id="3.90.70.10">
    <property type="entry name" value="Cysteine proteinases"/>
    <property type="match status" value="1"/>
</dbReference>
<sequence>MDVQPLSVKHVQQQANWDCGLACVKMVLKSLNKDLDLMPKYIEDIRLYHSVYTIDLAYILSKYGFQCTLYTLSCEVDTGHAALPFYKSSFRNDKERIDNLFIEALQFGISCIQEHLTIARVSELLEVGGCLLIALVDWNLMSCTCCHDVMQTCSSVCSRLCFIFGSYQGHFILVTKINLANDEVVFHNPSRSSGPCYCSIQTFDRGRLARGTDEDLLLVKFSL</sequence>
<reference evidence="1" key="1">
    <citation type="submission" date="2020-06" db="EMBL/GenBank/DDBJ databases">
        <title>Draft genome of Bugula neritina, a colonial animal packing powerful symbionts and potential medicines.</title>
        <authorList>
            <person name="Rayko M."/>
        </authorList>
    </citation>
    <scope>NUCLEOTIDE SEQUENCE [LARGE SCALE GENOMIC DNA]</scope>
    <source>
        <strain evidence="1">Kwan_BN1</strain>
    </source>
</reference>
<keyword evidence="2" id="KW-1185">Reference proteome</keyword>
<dbReference type="InterPro" id="IPR018616">
    <property type="entry name" value="GUCD1"/>
</dbReference>
<dbReference type="PANTHER" id="PTHR31400">
    <property type="entry name" value="GUANYLYL CYCLASE DOMAIN CONTAINING PROTEIN 1 GUCD1"/>
    <property type="match status" value="1"/>
</dbReference>
<name>A0A7J7KGI6_BUGNE</name>
<dbReference type="PANTHER" id="PTHR31400:SF1">
    <property type="entry name" value="PROTEIN GUCD1"/>
    <property type="match status" value="1"/>
</dbReference>
<dbReference type="Proteomes" id="UP000593567">
    <property type="component" value="Unassembled WGS sequence"/>
</dbReference>
<dbReference type="AlphaFoldDB" id="A0A7J7KGI6"/>
<dbReference type="EMBL" id="VXIV02000639">
    <property type="protein sequence ID" value="KAF6037001.1"/>
    <property type="molecule type" value="Genomic_DNA"/>
</dbReference>
<evidence type="ECO:0000313" key="1">
    <source>
        <dbReference type="EMBL" id="KAF6037001.1"/>
    </source>
</evidence>
<evidence type="ECO:0000313" key="2">
    <source>
        <dbReference type="Proteomes" id="UP000593567"/>
    </source>
</evidence>
<proteinExistence type="predicted"/>
<protein>
    <submittedName>
        <fullName evidence="1">GUCD1</fullName>
    </submittedName>
</protein>
<gene>
    <name evidence="1" type="ORF">EB796_004700</name>
</gene>
<organism evidence="1 2">
    <name type="scientific">Bugula neritina</name>
    <name type="common">Brown bryozoan</name>
    <name type="synonym">Sertularia neritina</name>
    <dbReference type="NCBI Taxonomy" id="10212"/>
    <lineage>
        <taxon>Eukaryota</taxon>
        <taxon>Metazoa</taxon>
        <taxon>Spiralia</taxon>
        <taxon>Lophotrochozoa</taxon>
        <taxon>Bryozoa</taxon>
        <taxon>Gymnolaemata</taxon>
        <taxon>Cheilostomatida</taxon>
        <taxon>Flustrina</taxon>
        <taxon>Buguloidea</taxon>
        <taxon>Bugulidae</taxon>
        <taxon>Bugula</taxon>
    </lineage>
</organism>
<accession>A0A7J7KGI6</accession>